<dbReference type="Proteomes" id="UP000694522">
    <property type="component" value="Unplaced"/>
</dbReference>
<reference evidence="1" key="1">
    <citation type="submission" date="2025-08" db="UniProtKB">
        <authorList>
            <consortium name="Ensembl"/>
        </authorList>
    </citation>
    <scope>IDENTIFICATION</scope>
</reference>
<organism evidence="1 2">
    <name type="scientific">Amazona collaria</name>
    <name type="common">yellow-billed parrot</name>
    <dbReference type="NCBI Taxonomy" id="241587"/>
    <lineage>
        <taxon>Eukaryota</taxon>
        <taxon>Metazoa</taxon>
        <taxon>Chordata</taxon>
        <taxon>Craniata</taxon>
        <taxon>Vertebrata</taxon>
        <taxon>Euteleostomi</taxon>
        <taxon>Archelosauria</taxon>
        <taxon>Archosauria</taxon>
        <taxon>Dinosauria</taxon>
        <taxon>Saurischia</taxon>
        <taxon>Theropoda</taxon>
        <taxon>Coelurosauria</taxon>
        <taxon>Aves</taxon>
        <taxon>Neognathae</taxon>
        <taxon>Neoaves</taxon>
        <taxon>Telluraves</taxon>
        <taxon>Australaves</taxon>
        <taxon>Psittaciformes</taxon>
        <taxon>Psittacidae</taxon>
        <taxon>Amazona</taxon>
    </lineage>
</organism>
<keyword evidence="2" id="KW-1185">Reference proteome</keyword>
<evidence type="ECO:0000313" key="1">
    <source>
        <dbReference type="Ensembl" id="ENSACOP00000026131.1"/>
    </source>
</evidence>
<name>A0A8B9GM61_9PSIT</name>
<accession>A0A8B9GM61</accession>
<protein>
    <submittedName>
        <fullName evidence="1">Uncharacterized protein</fullName>
    </submittedName>
</protein>
<dbReference type="Ensembl" id="ENSACOT00000027018.1">
    <property type="protein sequence ID" value="ENSACOP00000026131.1"/>
    <property type="gene ID" value="ENSACOG00000017409.1"/>
</dbReference>
<sequence length="57" mass="6846">MILPAGWPCTCVWRTKRQRISLKYPYSFCSRQLKLFLPGMIWLMSCLSMHHFGELPW</sequence>
<dbReference type="AlphaFoldDB" id="A0A8B9GM61"/>
<reference evidence="1" key="2">
    <citation type="submission" date="2025-09" db="UniProtKB">
        <authorList>
            <consortium name="Ensembl"/>
        </authorList>
    </citation>
    <scope>IDENTIFICATION</scope>
</reference>
<evidence type="ECO:0000313" key="2">
    <source>
        <dbReference type="Proteomes" id="UP000694522"/>
    </source>
</evidence>
<proteinExistence type="predicted"/>